<gene>
    <name evidence="16" type="ORF">SeMB42_g03324</name>
</gene>
<evidence type="ECO:0000313" key="16">
    <source>
        <dbReference type="EMBL" id="TPX47436.1"/>
    </source>
</evidence>
<evidence type="ECO:0000256" key="6">
    <source>
        <dbReference type="ARBA" id="ARBA00022737"/>
    </source>
</evidence>
<feature type="region of interest" description="Disordered" evidence="14">
    <location>
        <begin position="211"/>
        <end position="233"/>
    </location>
</feature>
<evidence type="ECO:0000256" key="11">
    <source>
        <dbReference type="ARBA" id="ARBA00023043"/>
    </source>
</evidence>
<dbReference type="Pfam" id="PF18826">
    <property type="entry name" value="bVLRF1"/>
    <property type="match status" value="1"/>
</dbReference>
<keyword evidence="7 13" id="KW-0255">Endonuclease</keyword>
<dbReference type="InterPro" id="IPR041175">
    <property type="entry name" value="VLRF1/Vms1"/>
</dbReference>
<dbReference type="AlphaFoldDB" id="A0A507D7J9"/>
<dbReference type="GO" id="GO:0004519">
    <property type="term" value="F:endonuclease activity"/>
    <property type="evidence" value="ECO:0007669"/>
    <property type="project" value="UniProtKB-KW"/>
</dbReference>
<dbReference type="InterPro" id="IPR041540">
    <property type="entry name" value="VATC"/>
</dbReference>
<feature type="region of interest" description="Disordered" evidence="14">
    <location>
        <begin position="79"/>
        <end position="134"/>
    </location>
</feature>
<protein>
    <recommendedName>
        <fullName evidence="15">VLRF1 domain-containing protein</fullName>
    </recommendedName>
</protein>
<evidence type="ECO:0000256" key="3">
    <source>
        <dbReference type="ARBA" id="ARBA00022490"/>
    </source>
</evidence>
<evidence type="ECO:0000256" key="8">
    <source>
        <dbReference type="ARBA" id="ARBA00022771"/>
    </source>
</evidence>
<evidence type="ECO:0000256" key="14">
    <source>
        <dbReference type="SAM" id="MobiDB-lite"/>
    </source>
</evidence>
<sequence length="605" mass="66266">MASESVPRLGPAFLSRLSVTAAATAASDIRPASSPSAEPPSSSISLGEPICSSCQLKFRHYDDQRLHYKSDYHRFNQQRTLKRRPTVTEDDFDNMSDVSSIEGSDSDDDAEAHGDGNDDSASNPTSTSSGSPMIAFPLVPDSKHALFVYKALLVPPRTPATPAELVAKLHQLQTVKYFTLFMTGAGHFAGAVFDVSTGKALVHKTIHRYTTRRKQGGAQSANDKSKGNAHSAGAGLRRYNEMALEKDIHELMVSWKDQIQKSSLIFLRASQSSRKAFLADSAVLKSNDDRIRGYPFTTRRATYTELQRAYRELTAIRTGDATCSTTQDNNSTDGPQAPPMPKAPVIPPPSLPQEQQLDPYLFKIIDLTRRGKVDLLATALETLPESVTAKLLDSEGTSLLHVAASSNQPAVVDVLLSKHNANPCVKNMRNLRPYDVATDKDTRNAFRRVMHRFPDLWDWKDAHVPSPLSPEMEEEQKAKDKIRKAVQREKEKAAKKAAASGSTDGVSGSSRGVTGSASSTANTSKPKSVVTKLSKTEAEAMGMTPEARARLDREKRAMAAEARMRSQQNVCANCKKSLAGLVAFDKLLYRYCSTECIRAQQLLHT</sequence>
<dbReference type="GO" id="GO:0036503">
    <property type="term" value="P:ERAD pathway"/>
    <property type="evidence" value="ECO:0007669"/>
    <property type="project" value="TreeGrafter"/>
</dbReference>
<feature type="compositionally biased region" description="Pro residues" evidence="14">
    <location>
        <begin position="336"/>
        <end position="348"/>
    </location>
</feature>
<dbReference type="GO" id="GO:0005737">
    <property type="term" value="C:cytoplasm"/>
    <property type="evidence" value="ECO:0007669"/>
    <property type="project" value="UniProtKB-SubCell"/>
</dbReference>
<dbReference type="Proteomes" id="UP000317494">
    <property type="component" value="Unassembled WGS sequence"/>
</dbReference>
<dbReference type="Pfam" id="PF18716">
    <property type="entry name" value="VATC"/>
    <property type="match status" value="1"/>
</dbReference>
<organism evidence="16 17">
    <name type="scientific">Synchytrium endobioticum</name>
    <dbReference type="NCBI Taxonomy" id="286115"/>
    <lineage>
        <taxon>Eukaryota</taxon>
        <taxon>Fungi</taxon>
        <taxon>Fungi incertae sedis</taxon>
        <taxon>Chytridiomycota</taxon>
        <taxon>Chytridiomycota incertae sedis</taxon>
        <taxon>Chytridiomycetes</taxon>
        <taxon>Synchytriales</taxon>
        <taxon>Synchytriaceae</taxon>
        <taxon>Synchytrium</taxon>
    </lineage>
</organism>
<feature type="compositionally biased region" description="Polar residues" evidence="14">
    <location>
        <begin position="321"/>
        <end position="334"/>
    </location>
</feature>
<keyword evidence="12" id="KW-0175">Coiled coil</keyword>
<dbReference type="PANTHER" id="PTHR16036">
    <property type="entry name" value="ANKYRIN REPEAT AND ZINC FINGER DOMAIN-CONTAINING PROTEIN 1"/>
    <property type="match status" value="1"/>
</dbReference>
<proteinExistence type="inferred from homology"/>
<accession>A0A507D7J9</accession>
<evidence type="ECO:0000313" key="17">
    <source>
        <dbReference type="Proteomes" id="UP000317494"/>
    </source>
</evidence>
<evidence type="ECO:0000256" key="5">
    <source>
        <dbReference type="ARBA" id="ARBA00022723"/>
    </source>
</evidence>
<evidence type="ECO:0000256" key="2">
    <source>
        <dbReference type="ARBA" id="ARBA00009262"/>
    </source>
</evidence>
<dbReference type="Pfam" id="PF00023">
    <property type="entry name" value="Ank"/>
    <property type="match status" value="1"/>
</dbReference>
<keyword evidence="8" id="KW-0863">Zinc-finger</keyword>
<feature type="region of interest" description="Disordered" evidence="14">
    <location>
        <begin position="318"/>
        <end position="348"/>
    </location>
</feature>
<keyword evidence="3 13" id="KW-0963">Cytoplasm</keyword>
<evidence type="ECO:0000256" key="10">
    <source>
        <dbReference type="ARBA" id="ARBA00022833"/>
    </source>
</evidence>
<evidence type="ECO:0000256" key="7">
    <source>
        <dbReference type="ARBA" id="ARBA00022759"/>
    </source>
</evidence>
<feature type="compositionally biased region" description="Low complexity" evidence="14">
    <location>
        <begin position="496"/>
        <end position="521"/>
    </location>
</feature>
<reference evidence="16 17" key="1">
    <citation type="journal article" date="2019" name="Sci. Rep.">
        <title>Comparative genomics of chytrid fungi reveal insights into the obligate biotrophic and pathogenic lifestyle of Synchytrium endobioticum.</title>
        <authorList>
            <person name="van de Vossenberg B.T.L.H."/>
            <person name="Warris S."/>
            <person name="Nguyen H.D.T."/>
            <person name="van Gent-Pelzer M.P.E."/>
            <person name="Joly D.L."/>
            <person name="van de Geest H.C."/>
            <person name="Bonants P.J.M."/>
            <person name="Smith D.S."/>
            <person name="Levesque C.A."/>
            <person name="van der Lee T.A.J."/>
        </authorList>
    </citation>
    <scope>NUCLEOTIDE SEQUENCE [LARGE SCALE GENOMIC DNA]</scope>
    <source>
        <strain evidence="16 17">MB42</strain>
    </source>
</reference>
<evidence type="ECO:0000256" key="1">
    <source>
        <dbReference type="ARBA" id="ARBA00004496"/>
    </source>
</evidence>
<dbReference type="Gene3D" id="1.25.40.20">
    <property type="entry name" value="Ankyrin repeat-containing domain"/>
    <property type="match status" value="1"/>
</dbReference>
<keyword evidence="4 13" id="KW-0540">Nuclease</keyword>
<keyword evidence="11" id="KW-0040">ANK repeat</keyword>
<keyword evidence="6" id="KW-0677">Repeat</keyword>
<name>A0A507D7J9_9FUNG</name>
<dbReference type="InterPro" id="IPR036770">
    <property type="entry name" value="Ankyrin_rpt-contain_sf"/>
</dbReference>
<evidence type="ECO:0000256" key="12">
    <source>
        <dbReference type="ARBA" id="ARBA00023054"/>
    </source>
</evidence>
<feature type="compositionally biased region" description="Low complexity" evidence="14">
    <location>
        <begin position="31"/>
        <end position="45"/>
    </location>
</feature>
<comment type="similarity">
    <text evidence="2 13">Belongs to the ANKZF1/VMS1 family.</text>
</comment>
<comment type="caution">
    <text evidence="16">The sequence shown here is derived from an EMBL/GenBank/DDBJ whole genome shotgun (WGS) entry which is preliminary data.</text>
</comment>
<feature type="region of interest" description="Disordered" evidence="14">
    <location>
        <begin position="24"/>
        <end position="46"/>
    </location>
</feature>
<keyword evidence="5" id="KW-0479">Metal-binding</keyword>
<keyword evidence="10" id="KW-0862">Zinc</keyword>
<dbReference type="PROSITE" id="PS52044">
    <property type="entry name" value="VLRF1"/>
    <property type="match status" value="1"/>
</dbReference>
<dbReference type="EMBL" id="QEAN01000116">
    <property type="protein sequence ID" value="TPX47436.1"/>
    <property type="molecule type" value="Genomic_DNA"/>
</dbReference>
<dbReference type="SUPFAM" id="SSF48403">
    <property type="entry name" value="Ankyrin repeat"/>
    <property type="match status" value="1"/>
</dbReference>
<evidence type="ECO:0000256" key="13">
    <source>
        <dbReference type="PROSITE-ProRule" id="PRU01389"/>
    </source>
</evidence>
<evidence type="ECO:0000256" key="9">
    <source>
        <dbReference type="ARBA" id="ARBA00022801"/>
    </source>
</evidence>
<comment type="subcellular location">
    <subcellularLocation>
        <location evidence="1">Cytoplasm</location>
    </subcellularLocation>
</comment>
<dbReference type="InterPro" id="IPR047139">
    <property type="entry name" value="ANKZ1/VMS1"/>
</dbReference>
<dbReference type="GO" id="GO:0016787">
    <property type="term" value="F:hydrolase activity"/>
    <property type="evidence" value="ECO:0007669"/>
    <property type="project" value="UniProtKB-KW"/>
</dbReference>
<evidence type="ECO:0000256" key="4">
    <source>
        <dbReference type="ARBA" id="ARBA00022722"/>
    </source>
</evidence>
<feature type="compositionally biased region" description="Low complexity" evidence="14">
    <location>
        <begin position="119"/>
        <end position="132"/>
    </location>
</feature>
<comment type="domain">
    <text evidence="13">The VLRF1 domain mediates binding to the 60S ribosomal subunit.</text>
</comment>
<dbReference type="STRING" id="286115.A0A507D7J9"/>
<keyword evidence="17" id="KW-1185">Reference proteome</keyword>
<dbReference type="PANTHER" id="PTHR16036:SF2">
    <property type="entry name" value="TRNA ENDONUCLEASE ANKZF1"/>
    <property type="match status" value="1"/>
</dbReference>
<feature type="domain" description="VLRF1" evidence="15">
    <location>
        <begin position="174"/>
        <end position="316"/>
    </location>
</feature>
<evidence type="ECO:0000259" key="15">
    <source>
        <dbReference type="PROSITE" id="PS52044"/>
    </source>
</evidence>
<keyword evidence="9 13" id="KW-0378">Hydrolase</keyword>
<feature type="region of interest" description="Disordered" evidence="14">
    <location>
        <begin position="467"/>
        <end position="547"/>
    </location>
</feature>
<dbReference type="GO" id="GO:0008270">
    <property type="term" value="F:zinc ion binding"/>
    <property type="evidence" value="ECO:0007669"/>
    <property type="project" value="UniProtKB-KW"/>
</dbReference>
<dbReference type="InterPro" id="IPR002110">
    <property type="entry name" value="Ankyrin_rpt"/>
</dbReference>
<dbReference type="VEuPathDB" id="FungiDB:SeMB42_g03324"/>
<feature type="active site" evidence="13">
    <location>
        <position position="219"/>
    </location>
</feature>